<keyword evidence="7" id="KW-0863">Zinc-finger</keyword>
<gene>
    <name evidence="14" type="ORF">HID58_089535</name>
</gene>
<dbReference type="PRINTS" id="PR00368">
    <property type="entry name" value="FADPNR"/>
</dbReference>
<dbReference type="PANTHER" id="PTHR42913:SF4">
    <property type="entry name" value="ALTERNATIVE NAD(P)H-UBIQUINONE OXIDOREDUCTASE C1, CHLOROPLASTIC_MITOCHONDRIAL"/>
    <property type="match status" value="1"/>
</dbReference>
<dbReference type="InterPro" id="IPR013083">
    <property type="entry name" value="Znf_RING/FYVE/PHD"/>
</dbReference>
<organism evidence="14 15">
    <name type="scientific">Brassica napus</name>
    <name type="common">Rape</name>
    <dbReference type="NCBI Taxonomy" id="3708"/>
    <lineage>
        <taxon>Eukaryota</taxon>
        <taxon>Viridiplantae</taxon>
        <taxon>Streptophyta</taxon>
        <taxon>Embryophyta</taxon>
        <taxon>Tracheophyta</taxon>
        <taxon>Spermatophyta</taxon>
        <taxon>Magnoliopsida</taxon>
        <taxon>eudicotyledons</taxon>
        <taxon>Gunneridae</taxon>
        <taxon>Pentapetalae</taxon>
        <taxon>rosids</taxon>
        <taxon>malvids</taxon>
        <taxon>Brassicales</taxon>
        <taxon>Brassicaceae</taxon>
        <taxon>Brassiceae</taxon>
        <taxon>Brassica</taxon>
    </lineage>
</organism>
<dbReference type="Gene3D" id="3.30.40.10">
    <property type="entry name" value="Zinc/RING finger domain, C3HC4 (zinc finger)"/>
    <property type="match status" value="1"/>
</dbReference>
<keyword evidence="9" id="KW-0274">FAD</keyword>
<sequence>MALLSAVSSLLPFSYGATRLSSKASLASTTSGFNLSSLRNSPRNSLRLYVSRAIASNGGYAEVSENETPPPRTYTWPDNKRPRVCILGGGFGGLYTALRLESLVWPDDKKPQVVLVDQSERFVFKPMLYELLSGEVDVWEIAPRFSDLLTNTGIQFLRDRVKTLLPCDGLGVNGSQSSVTGGTVLLESGFNIEYDWLVLALGAEPKLDLVPGAMEFALPFYTLNDAIRVNEKLSKLERRNFKNGSAIKVAVVGCGYGGVELAATISERLQDRGTVQAINVSKSILTSAPDGNREAAMKVLTSRKVQLLLGYLVRCIKRASGSEEEDGGGGYVLELEPTEKGVESQVIEADMVLWTVGTKPLLTELEQPSGGPSVLPLNVRGQAETDETLRVKGHPRIFALGDSSSLRDSNGKLLPTTAQVAFQEADFTGWNIWAAINNRPLLPFRFQNLGEMMTLGRYDAAISPSFIEGLTLDGPVGHAARKLAYLIRLPTDEHRFKVGVSWFAKSAVESVALLQSNLAKVFSTMESSAAQRLYSVLTRTEVRDKMMKEIVQISEVFSLSQSDATVALIRLGWDSFKASDLLGDNKEKFLSKLGLVQVSGSKRGDGDNNNLVSTPLCSHKFCSDCWRDHLTQSLKKEEMVMSCLSQDCVASVGPDTIEKLEEPVKEMYERYVLGSFMDSNGIKWCPSKGCEYAIERHEDGDDDDEEASDFGVVCLCGHTFCWRCKLESHRPVTCNNASLWLNELLDEARTFGLIATKTKPCPHCQSRVEKDSDNNNLRIVTCVCSYAFCWRCLRPEEDHRGGLDHCSEVFVPPPREETDLVHHLTLWEESHKAMEASKTNLKAIERKSVPLLTEGCGLGGLDMGAVREACMLIVQCRLVLKWSGVFGYFITDYHSGKKQYLDHLVEKATANLLKHVKSVDELVEGAVSGGVVAGFRHKMETSTKATGNYFHVFVKTVEDGLCDVKAGVFENVPTDYWFCDRCTFQNDSFEQKCRVCVFPFEGPSPLVALGNNGTAIAHQQQELPNVSSNPFASPQQEAPNTVAFGNTNNTASANMFNNPFASVGGTNLFGSAPLVAFGNSNSGAHQLPAMSNNPFALPAAFGNNSSIGASVHQQQIPNLANNPFASSPGGTFYNPMSPFGSNSIGASAYQPNMANNPFAAYGNNSAHQQQVPTMANNPFARPGGANPFQSPPFVGFGNSNGAHKQEALVKEEPNLENSMESE</sequence>
<keyword evidence="11" id="KW-0560">Oxidoreductase</keyword>
<dbReference type="CDD" id="cd20346">
    <property type="entry name" value="BRcat_RBR_ANKIB1"/>
    <property type="match status" value="1"/>
</dbReference>
<evidence type="ECO:0000256" key="3">
    <source>
        <dbReference type="ARBA" id="ARBA00022630"/>
    </source>
</evidence>
<keyword evidence="6" id="KW-0677">Repeat</keyword>
<keyword evidence="8" id="KW-0833">Ubl conjugation pathway</keyword>
<dbReference type="PANTHER" id="PTHR42913">
    <property type="entry name" value="APOPTOSIS-INDUCING FACTOR 1"/>
    <property type="match status" value="1"/>
</dbReference>
<dbReference type="Proteomes" id="UP000824890">
    <property type="component" value="Unassembled WGS sequence"/>
</dbReference>
<dbReference type="InterPro" id="IPR023753">
    <property type="entry name" value="FAD/NAD-binding_dom"/>
</dbReference>
<feature type="region of interest" description="Disordered" evidence="12">
    <location>
        <begin position="1183"/>
        <end position="1222"/>
    </location>
</feature>
<dbReference type="Pfam" id="PF07992">
    <property type="entry name" value="Pyr_redox_2"/>
    <property type="match status" value="1"/>
</dbReference>
<dbReference type="InterPro" id="IPR001876">
    <property type="entry name" value="Znf_RanBP2"/>
</dbReference>
<feature type="compositionally biased region" description="Basic and acidic residues" evidence="12">
    <location>
        <begin position="1203"/>
        <end position="1213"/>
    </location>
</feature>
<feature type="domain" description="RING-type" evidence="13">
    <location>
        <begin position="592"/>
        <end position="810"/>
    </location>
</feature>
<evidence type="ECO:0000256" key="1">
    <source>
        <dbReference type="ARBA" id="ARBA00001974"/>
    </source>
</evidence>
<evidence type="ECO:0000256" key="4">
    <source>
        <dbReference type="ARBA" id="ARBA00022679"/>
    </source>
</evidence>
<comment type="cofactor">
    <cofactor evidence="1">
        <name>FAD</name>
        <dbReference type="ChEBI" id="CHEBI:57692"/>
    </cofactor>
</comment>
<comment type="caution">
    <text evidence="14">The sequence shown here is derived from an EMBL/GenBank/DDBJ whole genome shotgun (WGS) entry which is preliminary data.</text>
</comment>
<dbReference type="InterPro" id="IPR002867">
    <property type="entry name" value="IBR_dom"/>
</dbReference>
<proteinExistence type="inferred from homology"/>
<evidence type="ECO:0000256" key="7">
    <source>
        <dbReference type="ARBA" id="ARBA00022771"/>
    </source>
</evidence>
<evidence type="ECO:0000259" key="13">
    <source>
        <dbReference type="PROSITE" id="PS51873"/>
    </source>
</evidence>
<keyword evidence="10" id="KW-0862">Zinc</keyword>
<dbReference type="Pfam" id="PF01485">
    <property type="entry name" value="IBR"/>
    <property type="match status" value="2"/>
</dbReference>
<dbReference type="SUPFAM" id="SSF57850">
    <property type="entry name" value="RING/U-box"/>
    <property type="match status" value="3"/>
</dbReference>
<comment type="similarity">
    <text evidence="2">Belongs to the RBR family. Ariadne subfamily.</text>
</comment>
<evidence type="ECO:0000313" key="15">
    <source>
        <dbReference type="Proteomes" id="UP000824890"/>
    </source>
</evidence>
<dbReference type="Gene3D" id="3.50.50.100">
    <property type="match status" value="1"/>
</dbReference>
<evidence type="ECO:0000256" key="11">
    <source>
        <dbReference type="ARBA" id="ARBA00023002"/>
    </source>
</evidence>
<dbReference type="InterPro" id="IPR036188">
    <property type="entry name" value="FAD/NAD-bd_sf"/>
</dbReference>
<dbReference type="InterPro" id="IPR051169">
    <property type="entry name" value="NADH-Q_oxidoreductase"/>
</dbReference>
<dbReference type="SMART" id="SM00647">
    <property type="entry name" value="IBR"/>
    <property type="match status" value="2"/>
</dbReference>
<evidence type="ECO:0000313" key="14">
    <source>
        <dbReference type="EMBL" id="KAH0861274.1"/>
    </source>
</evidence>
<evidence type="ECO:0000256" key="8">
    <source>
        <dbReference type="ARBA" id="ARBA00022786"/>
    </source>
</evidence>
<protein>
    <recommendedName>
        <fullName evidence="13">RING-type domain-containing protein</fullName>
    </recommendedName>
</protein>
<evidence type="ECO:0000256" key="10">
    <source>
        <dbReference type="ARBA" id="ARBA00022833"/>
    </source>
</evidence>
<evidence type="ECO:0000256" key="5">
    <source>
        <dbReference type="ARBA" id="ARBA00022723"/>
    </source>
</evidence>
<dbReference type="PROSITE" id="PS51873">
    <property type="entry name" value="TRIAD"/>
    <property type="match status" value="1"/>
</dbReference>
<keyword evidence="5" id="KW-0479">Metal-binding</keyword>
<evidence type="ECO:0000256" key="2">
    <source>
        <dbReference type="ARBA" id="ARBA00005884"/>
    </source>
</evidence>
<keyword evidence="15" id="KW-1185">Reference proteome</keyword>
<dbReference type="InterPro" id="IPR044066">
    <property type="entry name" value="TRIAD_supradom"/>
</dbReference>
<dbReference type="PRINTS" id="PR00411">
    <property type="entry name" value="PNDRDTASEI"/>
</dbReference>
<reference evidence="14 15" key="1">
    <citation type="submission" date="2021-05" db="EMBL/GenBank/DDBJ databases">
        <title>Genome Assembly of Synthetic Allotetraploid Brassica napus Reveals Homoeologous Exchanges between Subgenomes.</title>
        <authorList>
            <person name="Davis J.T."/>
        </authorList>
    </citation>
    <scope>NUCLEOTIDE SEQUENCE [LARGE SCALE GENOMIC DNA]</scope>
    <source>
        <strain evidence="15">cv. Da-Ae</strain>
        <tissue evidence="14">Seedling</tissue>
    </source>
</reference>
<dbReference type="Gene3D" id="1.20.120.1750">
    <property type="match status" value="1"/>
</dbReference>
<dbReference type="CDD" id="cd20336">
    <property type="entry name" value="Rcat_RBR"/>
    <property type="match status" value="1"/>
</dbReference>
<evidence type="ECO:0000256" key="9">
    <source>
        <dbReference type="ARBA" id="ARBA00022827"/>
    </source>
</evidence>
<evidence type="ECO:0000256" key="12">
    <source>
        <dbReference type="SAM" id="MobiDB-lite"/>
    </source>
</evidence>
<accession>A0ABQ7XZA8</accession>
<keyword evidence="3" id="KW-0285">Flavoprotein</keyword>
<dbReference type="SUPFAM" id="SSF51905">
    <property type="entry name" value="FAD/NAD(P)-binding domain"/>
    <property type="match status" value="1"/>
</dbReference>
<keyword evidence="4" id="KW-0808">Transferase</keyword>
<dbReference type="PROSITE" id="PS01358">
    <property type="entry name" value="ZF_RANBP2_1"/>
    <property type="match status" value="1"/>
</dbReference>
<evidence type="ECO:0000256" key="6">
    <source>
        <dbReference type="ARBA" id="ARBA00022737"/>
    </source>
</evidence>
<name>A0ABQ7XZA8_BRANA</name>
<dbReference type="EMBL" id="JAGKQM010000019">
    <property type="protein sequence ID" value="KAH0861274.1"/>
    <property type="molecule type" value="Genomic_DNA"/>
</dbReference>